<proteinExistence type="predicted"/>
<evidence type="ECO:0000313" key="1">
    <source>
        <dbReference type="EMBL" id="KAJ6411435.1"/>
    </source>
</evidence>
<reference evidence="1 2" key="1">
    <citation type="journal article" date="2023" name="Int. J. Mol. Sci.">
        <title>De Novo Assembly and Annotation of 11 Diverse Shrub Willow (Salix) Genomes Reveals Novel Gene Organization in Sex-Linked Regions.</title>
        <authorList>
            <person name="Hyden B."/>
            <person name="Feng K."/>
            <person name="Yates T.B."/>
            <person name="Jawdy S."/>
            <person name="Cereghino C."/>
            <person name="Smart L.B."/>
            <person name="Muchero W."/>
        </authorList>
    </citation>
    <scope>NUCLEOTIDE SEQUENCE [LARGE SCALE GENOMIC DNA]</scope>
    <source>
        <tissue evidence="1">Shoot tip</tissue>
    </source>
</reference>
<gene>
    <name evidence="1" type="ORF">OIU84_008080</name>
</gene>
<comment type="caution">
    <text evidence="1">The sequence shown here is derived from an EMBL/GenBank/DDBJ whole genome shotgun (WGS) entry which is preliminary data.</text>
</comment>
<feature type="non-terminal residue" evidence="1">
    <location>
        <position position="93"/>
    </location>
</feature>
<evidence type="ECO:0000313" key="2">
    <source>
        <dbReference type="Proteomes" id="UP001162972"/>
    </source>
</evidence>
<dbReference type="EMBL" id="JAPFFJ010000014">
    <property type="protein sequence ID" value="KAJ6411435.1"/>
    <property type="molecule type" value="Genomic_DNA"/>
</dbReference>
<organism evidence="1 2">
    <name type="scientific">Salix udensis</name>
    <dbReference type="NCBI Taxonomy" id="889485"/>
    <lineage>
        <taxon>Eukaryota</taxon>
        <taxon>Viridiplantae</taxon>
        <taxon>Streptophyta</taxon>
        <taxon>Embryophyta</taxon>
        <taxon>Tracheophyta</taxon>
        <taxon>Spermatophyta</taxon>
        <taxon>Magnoliopsida</taxon>
        <taxon>eudicotyledons</taxon>
        <taxon>Gunneridae</taxon>
        <taxon>Pentapetalae</taxon>
        <taxon>rosids</taxon>
        <taxon>fabids</taxon>
        <taxon>Malpighiales</taxon>
        <taxon>Salicaceae</taxon>
        <taxon>Saliceae</taxon>
        <taxon>Salix</taxon>
    </lineage>
</organism>
<dbReference type="Proteomes" id="UP001162972">
    <property type="component" value="Chromosome 15Z"/>
</dbReference>
<protein>
    <submittedName>
        <fullName evidence="1">Uncharacterized protein</fullName>
    </submittedName>
</protein>
<keyword evidence="2" id="KW-1185">Reference proteome</keyword>
<accession>A0AAD6JW67</accession>
<dbReference type="AlphaFoldDB" id="A0AAD6JW67"/>
<name>A0AAD6JW67_9ROSI</name>
<sequence>MEGDCFCRGGERDAAMLLVLQWEGGGEREGDCFWLLQRRRARGLDAEERRGGERQTIRRSRSRIEEIRSRLQIDVSVAAGSRPAPAIELFEAE</sequence>